<organism evidence="6 7">
    <name type="scientific">Aspergillus felis</name>
    <dbReference type="NCBI Taxonomy" id="1287682"/>
    <lineage>
        <taxon>Eukaryota</taxon>
        <taxon>Fungi</taxon>
        <taxon>Dikarya</taxon>
        <taxon>Ascomycota</taxon>
        <taxon>Pezizomycotina</taxon>
        <taxon>Eurotiomycetes</taxon>
        <taxon>Eurotiomycetidae</taxon>
        <taxon>Eurotiales</taxon>
        <taxon>Aspergillaceae</taxon>
        <taxon>Aspergillus</taxon>
        <taxon>Aspergillus subgen. Fumigati</taxon>
    </lineage>
</organism>
<dbReference type="InterPro" id="IPR008397">
    <property type="entry name" value="Alginate_lyase_dom"/>
</dbReference>
<protein>
    <recommendedName>
        <fullName evidence="5">Alginate lyase domain-containing protein</fullName>
    </recommendedName>
</protein>
<dbReference type="SUPFAM" id="SSF48230">
    <property type="entry name" value="Chondroitin AC/alginate lyase"/>
    <property type="match status" value="1"/>
</dbReference>
<accession>A0A8H6PX22</accession>
<feature type="compositionally biased region" description="Basic residues" evidence="3">
    <location>
        <begin position="493"/>
        <end position="510"/>
    </location>
</feature>
<evidence type="ECO:0000259" key="5">
    <source>
        <dbReference type="Pfam" id="PF05426"/>
    </source>
</evidence>
<comment type="caution">
    <text evidence="6">The sequence shown here is derived from an EMBL/GenBank/DDBJ whole genome shotgun (WGS) entry which is preliminary data.</text>
</comment>
<feature type="compositionally biased region" description="Low complexity" evidence="3">
    <location>
        <begin position="445"/>
        <end position="466"/>
    </location>
</feature>
<evidence type="ECO:0000256" key="4">
    <source>
        <dbReference type="SAM" id="SignalP"/>
    </source>
</evidence>
<dbReference type="GO" id="GO:0016829">
    <property type="term" value="F:lyase activity"/>
    <property type="evidence" value="ECO:0007669"/>
    <property type="project" value="UniProtKB-KW"/>
</dbReference>
<gene>
    <name evidence="6" type="ORF">CNMCM5623_007343</name>
</gene>
<evidence type="ECO:0000313" key="7">
    <source>
        <dbReference type="Proteomes" id="UP000654922"/>
    </source>
</evidence>
<feature type="signal peptide" evidence="4">
    <location>
        <begin position="1"/>
        <end position="17"/>
    </location>
</feature>
<keyword evidence="1 4" id="KW-0732">Signal</keyword>
<proteinExistence type="predicted"/>
<evidence type="ECO:0000256" key="2">
    <source>
        <dbReference type="ARBA" id="ARBA00023239"/>
    </source>
</evidence>
<evidence type="ECO:0000256" key="1">
    <source>
        <dbReference type="ARBA" id="ARBA00022729"/>
    </source>
</evidence>
<dbReference type="InterPro" id="IPR008929">
    <property type="entry name" value="Chondroitin_lyas"/>
</dbReference>
<dbReference type="Gene3D" id="1.50.10.100">
    <property type="entry name" value="Chondroitin AC/alginate lyase"/>
    <property type="match status" value="1"/>
</dbReference>
<feature type="domain" description="Alginate lyase" evidence="5">
    <location>
        <begin position="82"/>
        <end position="302"/>
    </location>
</feature>
<sequence length="510" mass="54646">MLLNLSFLIPLLPLASSFVHPGLLVSDSDITRAQQKIKANAEPWTTSWNVLTGLRFSEASYTPSPVSVVYRGAWEGNAENAESLWHDVAAAFNLALRWKISSNTSFADAASNILHAWATTLTALGGGDDKYLTAGLQGYELANAAELLRDYEPFAKNVLPSVIEMANKIFIPMHYKWLRHEEPSEHNILHFFANWELCNIASAMAMGVLTENQTVWDFAVDYFKNGDGNGAINNAISDIVEEPGTGKPLGQGQESGRDQGHSALDFQLLAVIGQQAWNQGEDLFGFNDSLILKGTEYFARYNLGHDVPFVPYTNGIVNFKEISSASRGAMRPTWELLHSHYVMIKGMDAPWTTLFLNESLNYYKGAEGGAGSWGEGSGHYDGLGWGSLLHRLDESDVAAASSGASTPTASSSSGKPTLMALAQSTAGSSLPTVSSGAKPTTASAASTSVAGSSTPSVPQSSFSTSSDATGTPAPSAEPQPTLRPTEAGQKPSHQGHKHGHKHGKCRAHYN</sequence>
<dbReference type="GO" id="GO:0042597">
    <property type="term" value="C:periplasmic space"/>
    <property type="evidence" value="ECO:0007669"/>
    <property type="project" value="InterPro"/>
</dbReference>
<dbReference type="Proteomes" id="UP000654922">
    <property type="component" value="Unassembled WGS sequence"/>
</dbReference>
<dbReference type="Pfam" id="PF05426">
    <property type="entry name" value="Alginate_lyase"/>
    <property type="match status" value="1"/>
</dbReference>
<feature type="chain" id="PRO_5034604891" description="Alginate lyase domain-containing protein" evidence="4">
    <location>
        <begin position="18"/>
        <end position="510"/>
    </location>
</feature>
<evidence type="ECO:0000256" key="3">
    <source>
        <dbReference type="SAM" id="MobiDB-lite"/>
    </source>
</evidence>
<feature type="region of interest" description="Disordered" evidence="3">
    <location>
        <begin position="445"/>
        <end position="510"/>
    </location>
</feature>
<reference evidence="6" key="1">
    <citation type="submission" date="2020-06" db="EMBL/GenBank/DDBJ databases">
        <title>Draft genome sequences of strains closely related to Aspergillus parafelis and Aspergillus hiratsukae.</title>
        <authorList>
            <person name="Dos Santos R.A.C."/>
            <person name="Rivero-Menendez O."/>
            <person name="Steenwyk J.L."/>
            <person name="Mead M.E."/>
            <person name="Goldman G.H."/>
            <person name="Alastruey-Izquierdo A."/>
            <person name="Rokas A."/>
        </authorList>
    </citation>
    <scope>NUCLEOTIDE SEQUENCE</scope>
    <source>
        <strain evidence="6">CNM-CM5623</strain>
    </source>
</reference>
<dbReference type="EMBL" id="JACBAE010001358">
    <property type="protein sequence ID" value="KAF7161928.1"/>
    <property type="molecule type" value="Genomic_DNA"/>
</dbReference>
<evidence type="ECO:0000313" key="6">
    <source>
        <dbReference type="EMBL" id="KAF7161928.1"/>
    </source>
</evidence>
<name>A0A8H6PX22_9EURO</name>
<dbReference type="AlphaFoldDB" id="A0A8H6PX22"/>
<dbReference type="OrthoDB" id="5280547at2759"/>
<keyword evidence="2" id="KW-0456">Lyase</keyword>